<proteinExistence type="predicted"/>
<evidence type="ECO:0000256" key="2">
    <source>
        <dbReference type="SAM" id="Phobius"/>
    </source>
</evidence>
<keyword evidence="4" id="KW-1185">Reference proteome</keyword>
<reference evidence="3 4" key="1">
    <citation type="journal article" date="2019" name="Int. J. Syst. Evol. Microbiol.">
        <title>The Global Catalogue of Microorganisms (GCM) 10K type strain sequencing project: providing services to taxonomists for standard genome sequencing and annotation.</title>
        <authorList>
            <consortium name="The Broad Institute Genomics Platform"/>
            <consortium name="The Broad Institute Genome Sequencing Center for Infectious Disease"/>
            <person name="Wu L."/>
            <person name="Ma J."/>
        </authorList>
    </citation>
    <scope>NUCLEOTIDE SEQUENCE [LARGE SCALE GENOMIC DNA]</scope>
    <source>
        <strain evidence="3 4">JCM 15900</strain>
    </source>
</reference>
<keyword evidence="2" id="KW-0812">Transmembrane</keyword>
<keyword evidence="2" id="KW-1133">Transmembrane helix</keyword>
<evidence type="ECO:0000313" key="3">
    <source>
        <dbReference type="EMBL" id="GAA2100291.1"/>
    </source>
</evidence>
<gene>
    <name evidence="3" type="ORF">GCM10009823_22580</name>
</gene>
<keyword evidence="2" id="KW-0472">Membrane</keyword>
<feature type="region of interest" description="Disordered" evidence="1">
    <location>
        <begin position="253"/>
        <end position="272"/>
    </location>
</feature>
<feature type="region of interest" description="Disordered" evidence="1">
    <location>
        <begin position="27"/>
        <end position="46"/>
    </location>
</feature>
<evidence type="ECO:0000256" key="1">
    <source>
        <dbReference type="SAM" id="MobiDB-lite"/>
    </source>
</evidence>
<comment type="caution">
    <text evidence="3">The sequence shown here is derived from an EMBL/GenBank/DDBJ whole genome shotgun (WGS) entry which is preliminary data.</text>
</comment>
<feature type="transmembrane region" description="Helical" evidence="2">
    <location>
        <begin position="727"/>
        <end position="749"/>
    </location>
</feature>
<accession>A0ABN2WW59</accession>
<dbReference type="EMBL" id="BAAAPZ010000008">
    <property type="protein sequence ID" value="GAA2100291.1"/>
    <property type="molecule type" value="Genomic_DNA"/>
</dbReference>
<evidence type="ECO:0000313" key="4">
    <source>
        <dbReference type="Proteomes" id="UP001500984"/>
    </source>
</evidence>
<dbReference type="Proteomes" id="UP001500984">
    <property type="component" value="Unassembled WGS sequence"/>
</dbReference>
<organism evidence="3 4">
    <name type="scientific">Brevibacterium salitolerans</name>
    <dbReference type="NCBI Taxonomy" id="1403566"/>
    <lineage>
        <taxon>Bacteria</taxon>
        <taxon>Bacillati</taxon>
        <taxon>Actinomycetota</taxon>
        <taxon>Actinomycetes</taxon>
        <taxon>Micrococcales</taxon>
        <taxon>Brevibacteriaceae</taxon>
        <taxon>Brevibacterium</taxon>
    </lineage>
</organism>
<sequence>MSFQNRHRRERFGTWAFGILDRMNPSAPSPSFAPVPEDDSQTPDPARTQAAAAALLELYGDDLRRTGLAVDPGLAAWLPEDFTAKVRAATGGGPVPVAVLVHYGFPAPAVRQNVTYPVDVMQRVAAELFADGEGVLAAFAVDGGTPDPAVHAVGARGVSDRLFRLGEALEVEADFRVRPEPYVEYAAAAGRAWLRNESPPDLGDYVSRRIEAGTGRFFETHTPGGADGLVASTAAVGGAAAITWAIARRTRAEREASGSARTTAASSLGTGRAKRLLSALHTPPRLPDPDAADGPEALAPAERLRELGRARERLVSRILAAAPSLDDPQLSPTEARRVFAERVPVTDSAALHALDAQIAAQRGAKTRSVLSPLCFFDPFHGEAVATVRLDARGRRVDAFDVPACRDCRRRDAVGERPHALTVPARGRRAGAPVPYWELDDAYARCGLGTLSPLTEVVAAQPSGGGASPAGAAALAAGRTGSSHTAAGAESLGLRGMERGEAVVRGLAVLVLTVFAAVLGGAASVVIHEYEEPQLFGYQQGPETRADYDRTRPQEIAAELDETGFHIDPMLAPALDSERVAALAEAAGEAEHVSVAVLQSSGTDASDAPEVFAARIAAELSEPGAVIAVFESENAVAAAGMTLPEYADMWRPWDEYRYERYERLAGGDLSGWSTSGEHTGLEDTQREVAELDARLVPDPEVVPDTHEERSAEEPALGPAVLGYPLGNWVRGALIGALGAVTVGGITGALIRGVRHTRSERGSRS</sequence>
<name>A0ABN2WW59_9MICO</name>
<feature type="compositionally biased region" description="Low complexity" evidence="1">
    <location>
        <begin position="257"/>
        <end position="271"/>
    </location>
</feature>
<protein>
    <submittedName>
        <fullName evidence="3">Uncharacterized protein</fullName>
    </submittedName>
</protein>